<accession>A0AAJ1RXL4</accession>
<dbReference type="Proteomes" id="UP001229081">
    <property type="component" value="Unassembled WGS sequence"/>
</dbReference>
<evidence type="ECO:0000313" key="1">
    <source>
        <dbReference type="EMBL" id="MDP7733676.1"/>
    </source>
</evidence>
<comment type="caution">
    <text evidence="1">The sequence shown here is derived from an EMBL/GenBank/DDBJ whole genome shotgun (WGS) entry which is preliminary data.</text>
</comment>
<dbReference type="RefSeq" id="WP_306254608.1">
    <property type="nucleotide sequence ID" value="NZ_JAUFSA010000001.1"/>
</dbReference>
<evidence type="ECO:0000313" key="2">
    <source>
        <dbReference type="Proteomes" id="UP001229081"/>
    </source>
</evidence>
<organism evidence="1 2">
    <name type="scientific">Mycobacterium paragordonae</name>
    <dbReference type="NCBI Taxonomy" id="1389713"/>
    <lineage>
        <taxon>Bacteria</taxon>
        <taxon>Bacillati</taxon>
        <taxon>Actinomycetota</taxon>
        <taxon>Actinomycetes</taxon>
        <taxon>Mycobacteriales</taxon>
        <taxon>Mycobacteriaceae</taxon>
        <taxon>Mycobacterium</taxon>
    </lineage>
</organism>
<protein>
    <submittedName>
        <fullName evidence="1">Uncharacterized protein</fullName>
    </submittedName>
</protein>
<gene>
    <name evidence="1" type="ORF">QXL92_02745</name>
</gene>
<dbReference type="AlphaFoldDB" id="A0AAJ1RXL4"/>
<sequence length="91" mass="10248">MTAMKTDDLAVITGPLVFDGDNPRVNLNPGEVVRILEPVDEEGDVWVYGVESGRQQYIAESSAEIHELDDVKWGDLLDPDYVHDYVWEGEN</sequence>
<dbReference type="EMBL" id="JAUFSA010000001">
    <property type="protein sequence ID" value="MDP7733676.1"/>
    <property type="molecule type" value="Genomic_DNA"/>
</dbReference>
<proteinExistence type="predicted"/>
<reference evidence="1" key="1">
    <citation type="submission" date="2023-06" db="EMBL/GenBank/DDBJ databases">
        <title>Identification of two novel mycobacterium reveal diversities and complexities of Mycobacterium gordonae clade.</title>
        <authorList>
            <person name="Matsumoto Y."/>
            <person name="Nakamura S."/>
            <person name="Motooka D."/>
            <person name="Fukushima K."/>
        </authorList>
    </citation>
    <scope>NUCLEOTIDE SEQUENCE</scope>
    <source>
        <strain evidence="1">TY812</strain>
    </source>
</reference>
<name>A0AAJ1RXL4_9MYCO</name>